<keyword evidence="1" id="KW-0472">Membrane</keyword>
<keyword evidence="1" id="KW-1133">Transmembrane helix</keyword>
<evidence type="ECO:0000313" key="2">
    <source>
        <dbReference type="EMBL" id="KAK9110361.1"/>
    </source>
</evidence>
<dbReference type="Proteomes" id="UP001417504">
    <property type="component" value="Unassembled WGS sequence"/>
</dbReference>
<evidence type="ECO:0000313" key="3">
    <source>
        <dbReference type="Proteomes" id="UP001417504"/>
    </source>
</evidence>
<protein>
    <submittedName>
        <fullName evidence="2">Uncharacterized protein</fullName>
    </submittedName>
</protein>
<gene>
    <name evidence="2" type="ORF">Sjap_018421</name>
</gene>
<feature type="transmembrane region" description="Helical" evidence="1">
    <location>
        <begin position="133"/>
        <end position="161"/>
    </location>
</feature>
<dbReference type="PANTHER" id="PTHR33133:SF5">
    <property type="entry name" value="OS08G0107100 PROTEIN"/>
    <property type="match status" value="1"/>
</dbReference>
<dbReference type="EMBL" id="JBBNAE010000007">
    <property type="protein sequence ID" value="KAK9110361.1"/>
    <property type="molecule type" value="Genomic_DNA"/>
</dbReference>
<feature type="transmembrane region" description="Helical" evidence="1">
    <location>
        <begin position="167"/>
        <end position="186"/>
    </location>
</feature>
<dbReference type="PANTHER" id="PTHR33133">
    <property type="entry name" value="OS08G0107100 PROTEIN-RELATED"/>
    <property type="match status" value="1"/>
</dbReference>
<evidence type="ECO:0000256" key="1">
    <source>
        <dbReference type="SAM" id="Phobius"/>
    </source>
</evidence>
<comment type="caution">
    <text evidence="2">The sequence shown here is derived from an EMBL/GenBank/DDBJ whole genome shotgun (WGS) entry which is preliminary data.</text>
</comment>
<keyword evidence="1" id="KW-0812">Transmembrane</keyword>
<name>A0AAP0I7X9_9MAGN</name>
<feature type="transmembrane region" description="Helical" evidence="1">
    <location>
        <begin position="25"/>
        <end position="43"/>
    </location>
</feature>
<accession>A0AAP0I7X9</accession>
<reference evidence="2 3" key="1">
    <citation type="submission" date="2024-01" db="EMBL/GenBank/DDBJ databases">
        <title>Genome assemblies of Stephania.</title>
        <authorList>
            <person name="Yang L."/>
        </authorList>
    </citation>
    <scope>NUCLEOTIDE SEQUENCE [LARGE SCALE GENOMIC DNA]</scope>
    <source>
        <strain evidence="2">QJT</strain>
        <tissue evidence="2">Leaf</tissue>
    </source>
</reference>
<keyword evidence="3" id="KW-1185">Reference proteome</keyword>
<dbReference type="AlphaFoldDB" id="A0AAP0I7X9"/>
<organism evidence="2 3">
    <name type="scientific">Stephania japonica</name>
    <dbReference type="NCBI Taxonomy" id="461633"/>
    <lineage>
        <taxon>Eukaryota</taxon>
        <taxon>Viridiplantae</taxon>
        <taxon>Streptophyta</taxon>
        <taxon>Embryophyta</taxon>
        <taxon>Tracheophyta</taxon>
        <taxon>Spermatophyta</taxon>
        <taxon>Magnoliopsida</taxon>
        <taxon>Ranunculales</taxon>
        <taxon>Menispermaceae</taxon>
        <taxon>Menispermoideae</taxon>
        <taxon>Cissampelideae</taxon>
        <taxon>Stephania</taxon>
    </lineage>
</organism>
<sequence>MDNRDHLFRKSTLACCIQIMSKTNFSIFLPFFCILTFLLWHIGDECSTKIIKHHMELYHNRSDTAIHHHLKHTLRHEWTFCGATSITYFIVCILGLYLLAIASTTYSVASFYLSKEPTFKKLMRAVRRVWKKLVITFLVNFIIQFICNVVAIGLLASSFFLCTATSLSYLCFMSSLITYITMMSYFGGLTYINAVWQLASVVSVLEEDTYGFKAMKKSKELLNTEDTYGFKAMKKSKELLKGV</sequence>
<proteinExistence type="predicted"/>
<feature type="transmembrane region" description="Helical" evidence="1">
    <location>
        <begin position="86"/>
        <end position="113"/>
    </location>
</feature>